<keyword evidence="2" id="KW-0378">Hydrolase</keyword>
<organism evidence="5 6">
    <name type="scientific">Kocuria oceani</name>
    <dbReference type="NCBI Taxonomy" id="988827"/>
    <lineage>
        <taxon>Bacteria</taxon>
        <taxon>Bacillati</taxon>
        <taxon>Actinomycetota</taxon>
        <taxon>Actinomycetes</taxon>
        <taxon>Micrococcales</taxon>
        <taxon>Micrococcaceae</taxon>
        <taxon>Kocuria</taxon>
    </lineage>
</organism>
<dbReference type="PROSITE" id="PS51462">
    <property type="entry name" value="NUDIX"/>
    <property type="match status" value="1"/>
</dbReference>
<dbReference type="Proteomes" id="UP001595797">
    <property type="component" value="Unassembled WGS sequence"/>
</dbReference>
<feature type="region of interest" description="Disordered" evidence="3">
    <location>
        <begin position="132"/>
        <end position="154"/>
    </location>
</feature>
<proteinExistence type="predicted"/>
<dbReference type="EMBL" id="JBHSIW010000002">
    <property type="protein sequence ID" value="MFC4902082.1"/>
    <property type="molecule type" value="Genomic_DNA"/>
</dbReference>
<dbReference type="Pfam" id="PF00293">
    <property type="entry name" value="NUDIX"/>
    <property type="match status" value="1"/>
</dbReference>
<dbReference type="SUPFAM" id="SSF55811">
    <property type="entry name" value="Nudix"/>
    <property type="match status" value="1"/>
</dbReference>
<keyword evidence="6" id="KW-1185">Reference proteome</keyword>
<comment type="cofactor">
    <cofactor evidence="1">
        <name>Mg(2+)</name>
        <dbReference type="ChEBI" id="CHEBI:18420"/>
    </cofactor>
</comment>
<sequence length="154" mass="16349">MEVLTITAVCLRDDDGALLTVRKRGTDRFMLVGGKLDPGESPAEAAVRETAEEVGLALRPGQLRLLGEFEAPAANETATWVRSTVFTAPLTGRPEARAEIEELRWQPLDDVSPAALPADLAPLLREHVIPALLGSPADRPARPRRGAAGGAGAR</sequence>
<evidence type="ECO:0000313" key="6">
    <source>
        <dbReference type="Proteomes" id="UP001595797"/>
    </source>
</evidence>
<feature type="domain" description="Nudix hydrolase" evidence="4">
    <location>
        <begin position="1"/>
        <end position="128"/>
    </location>
</feature>
<evidence type="ECO:0000259" key="4">
    <source>
        <dbReference type="PROSITE" id="PS51462"/>
    </source>
</evidence>
<protein>
    <submittedName>
        <fullName evidence="5">NUDIX domain-containing protein</fullName>
    </submittedName>
</protein>
<dbReference type="CDD" id="cd04690">
    <property type="entry name" value="NUDIX_Hydrolase"/>
    <property type="match status" value="1"/>
</dbReference>
<evidence type="ECO:0000256" key="2">
    <source>
        <dbReference type="ARBA" id="ARBA00022801"/>
    </source>
</evidence>
<dbReference type="InterPro" id="IPR020084">
    <property type="entry name" value="NUDIX_hydrolase_CS"/>
</dbReference>
<comment type="caution">
    <text evidence="5">The sequence shown here is derived from an EMBL/GenBank/DDBJ whole genome shotgun (WGS) entry which is preliminary data.</text>
</comment>
<dbReference type="Gene3D" id="3.90.79.10">
    <property type="entry name" value="Nucleoside Triphosphate Pyrophosphohydrolase"/>
    <property type="match status" value="1"/>
</dbReference>
<dbReference type="PROSITE" id="PS00893">
    <property type="entry name" value="NUDIX_BOX"/>
    <property type="match status" value="1"/>
</dbReference>
<dbReference type="InterPro" id="IPR015797">
    <property type="entry name" value="NUDIX_hydrolase-like_dom_sf"/>
</dbReference>
<evidence type="ECO:0000256" key="1">
    <source>
        <dbReference type="ARBA" id="ARBA00001946"/>
    </source>
</evidence>
<dbReference type="InterPro" id="IPR000086">
    <property type="entry name" value="NUDIX_hydrolase_dom"/>
</dbReference>
<evidence type="ECO:0000256" key="3">
    <source>
        <dbReference type="SAM" id="MobiDB-lite"/>
    </source>
</evidence>
<evidence type="ECO:0000313" key="5">
    <source>
        <dbReference type="EMBL" id="MFC4902082.1"/>
    </source>
</evidence>
<name>A0ABV9TDS3_9MICC</name>
<gene>
    <name evidence="5" type="ORF">ACFPCS_00695</name>
</gene>
<accession>A0ABV9TDS3</accession>
<dbReference type="RefSeq" id="WP_222844978.1">
    <property type="nucleotide sequence ID" value="NZ_JARAMH010000009.1"/>
</dbReference>
<reference evidence="6" key="1">
    <citation type="journal article" date="2019" name="Int. J. Syst. Evol. Microbiol.">
        <title>The Global Catalogue of Microorganisms (GCM) 10K type strain sequencing project: providing services to taxonomists for standard genome sequencing and annotation.</title>
        <authorList>
            <consortium name="The Broad Institute Genomics Platform"/>
            <consortium name="The Broad Institute Genome Sequencing Center for Infectious Disease"/>
            <person name="Wu L."/>
            <person name="Ma J."/>
        </authorList>
    </citation>
    <scope>NUCLEOTIDE SEQUENCE [LARGE SCALE GENOMIC DNA]</scope>
    <source>
        <strain evidence="6">CGMCC 4.6946</strain>
    </source>
</reference>
<dbReference type="PANTHER" id="PTHR43046">
    <property type="entry name" value="GDP-MANNOSE MANNOSYL HYDROLASE"/>
    <property type="match status" value="1"/>
</dbReference>
<dbReference type="PANTHER" id="PTHR43046:SF14">
    <property type="entry name" value="MUTT_NUDIX FAMILY PROTEIN"/>
    <property type="match status" value="1"/>
</dbReference>